<comment type="subcellular location">
    <subcellularLocation>
        <location evidence="1">Membrane</location>
        <topology evidence="1">Multi-pass membrane protein</topology>
    </subcellularLocation>
</comment>
<reference evidence="6 7" key="1">
    <citation type="journal article" date="2014" name="BMC Genomics">
        <title>Comparison of environmental and isolate Sulfobacillus genomes reveals diverse carbon, sulfur, nitrogen, and hydrogen metabolisms.</title>
        <authorList>
            <person name="Justice N.B."/>
            <person name="Norman A."/>
            <person name="Brown C.T."/>
            <person name="Singh A."/>
            <person name="Thomas B.C."/>
            <person name="Banfield J.F."/>
        </authorList>
    </citation>
    <scope>NUCLEOTIDE SEQUENCE [LARGE SCALE GENOMIC DNA]</scope>
    <source>
        <strain evidence="6">AMDSBA5</strain>
    </source>
</reference>
<name>A0A2T2WS67_SULTH</name>
<feature type="transmembrane region" description="Helical" evidence="5">
    <location>
        <begin position="143"/>
        <end position="162"/>
    </location>
</feature>
<evidence type="ECO:0000256" key="2">
    <source>
        <dbReference type="ARBA" id="ARBA00022692"/>
    </source>
</evidence>
<proteinExistence type="predicted"/>
<keyword evidence="6" id="KW-0456">Lyase</keyword>
<sequence>MVNEYVAQLIQVLFVLGFSPLLKGIMDRYKARLAGRYGPPIWQPYRDLRKWMHKETIRTTQTSWVSEWAPVFYFIAPLIVAMLIPVLTTFPLPFAWMGDMLAGGMILGGGGIALLFAALDSGSVYPVLGVSRIRLIATFTEPLALLLVFIAAQAAGATIPFVVNQTLGSLPWEFSPAHILIIVGWFLFLIAESGHIPVDNPSTAQELSMIDPGRTFESSGLDLMLYEWGGWMKFTVLTIILMNVLVSPFGLARSLAVSSLALAVFWVMVKLIFAAGVLITIEVSFAKLRLIRNVDFITAAIVLAIIGAVTAAWSLV</sequence>
<dbReference type="EMBL" id="PXYX01000036">
    <property type="protein sequence ID" value="PSR25085.1"/>
    <property type="molecule type" value="Genomic_DNA"/>
</dbReference>
<protein>
    <submittedName>
        <fullName evidence="6">Formate hydrogenlyase subunit 4</fullName>
    </submittedName>
</protein>
<dbReference type="Proteomes" id="UP000242705">
    <property type="component" value="Unassembled WGS sequence"/>
</dbReference>
<feature type="transmembrane region" description="Helical" evidence="5">
    <location>
        <begin position="6"/>
        <end position="26"/>
    </location>
</feature>
<evidence type="ECO:0000313" key="7">
    <source>
        <dbReference type="Proteomes" id="UP000242705"/>
    </source>
</evidence>
<dbReference type="InterPro" id="IPR052561">
    <property type="entry name" value="ComplexI_Subunit1"/>
</dbReference>
<dbReference type="InterPro" id="IPR001694">
    <property type="entry name" value="NADH_UbQ_OxRdtase_su1/FPO"/>
</dbReference>
<evidence type="ECO:0000256" key="5">
    <source>
        <dbReference type="SAM" id="Phobius"/>
    </source>
</evidence>
<evidence type="ECO:0000256" key="1">
    <source>
        <dbReference type="ARBA" id="ARBA00004141"/>
    </source>
</evidence>
<keyword evidence="3 5" id="KW-1133">Transmembrane helix</keyword>
<evidence type="ECO:0000313" key="6">
    <source>
        <dbReference type="EMBL" id="PSR25085.1"/>
    </source>
</evidence>
<feature type="transmembrane region" description="Helical" evidence="5">
    <location>
        <begin position="100"/>
        <end position="122"/>
    </location>
</feature>
<feature type="transmembrane region" description="Helical" evidence="5">
    <location>
        <begin position="257"/>
        <end position="281"/>
    </location>
</feature>
<organism evidence="6 7">
    <name type="scientific">Sulfobacillus thermosulfidooxidans</name>
    <dbReference type="NCBI Taxonomy" id="28034"/>
    <lineage>
        <taxon>Bacteria</taxon>
        <taxon>Bacillati</taxon>
        <taxon>Bacillota</taxon>
        <taxon>Clostridia</taxon>
        <taxon>Eubacteriales</taxon>
        <taxon>Clostridiales Family XVII. Incertae Sedis</taxon>
        <taxon>Sulfobacillus</taxon>
    </lineage>
</organism>
<dbReference type="GO" id="GO:0005886">
    <property type="term" value="C:plasma membrane"/>
    <property type="evidence" value="ECO:0007669"/>
    <property type="project" value="TreeGrafter"/>
</dbReference>
<gene>
    <name evidence="6" type="ORF">C7B47_13125</name>
</gene>
<feature type="transmembrane region" description="Helical" evidence="5">
    <location>
        <begin position="293"/>
        <end position="315"/>
    </location>
</feature>
<dbReference type="GO" id="GO:0016829">
    <property type="term" value="F:lyase activity"/>
    <property type="evidence" value="ECO:0007669"/>
    <property type="project" value="UniProtKB-KW"/>
</dbReference>
<dbReference type="Pfam" id="PF00146">
    <property type="entry name" value="NADHdh"/>
    <property type="match status" value="1"/>
</dbReference>
<dbReference type="PANTHER" id="PTHR43359:SF1">
    <property type="entry name" value="FORMATE HYDROGENLYASE SUBUNIT 4-RELATED"/>
    <property type="match status" value="1"/>
</dbReference>
<keyword evidence="4 5" id="KW-0472">Membrane</keyword>
<evidence type="ECO:0000256" key="4">
    <source>
        <dbReference type="ARBA" id="ARBA00023136"/>
    </source>
</evidence>
<dbReference type="PANTHER" id="PTHR43359">
    <property type="entry name" value="FORMATE HYDROGENLYASE SUBUNIT 4"/>
    <property type="match status" value="1"/>
</dbReference>
<dbReference type="AlphaFoldDB" id="A0A2T2WS67"/>
<feature type="transmembrane region" description="Helical" evidence="5">
    <location>
        <begin position="71"/>
        <end position="94"/>
    </location>
</feature>
<evidence type="ECO:0000256" key="3">
    <source>
        <dbReference type="ARBA" id="ARBA00022989"/>
    </source>
</evidence>
<keyword evidence="2 5" id="KW-0812">Transmembrane</keyword>
<accession>A0A2T2WS67</accession>
<feature type="transmembrane region" description="Helical" evidence="5">
    <location>
        <begin position="231"/>
        <end position="251"/>
    </location>
</feature>
<comment type="caution">
    <text evidence="6">The sequence shown here is derived from an EMBL/GenBank/DDBJ whole genome shotgun (WGS) entry which is preliminary data.</text>
</comment>